<evidence type="ECO:0000313" key="6">
    <source>
        <dbReference type="Proteomes" id="UP000515162"/>
    </source>
</evidence>
<dbReference type="PANTHER" id="PTHR21066:SF15">
    <property type="entry name" value="GH25962P-RELATED"/>
    <property type="match status" value="1"/>
</dbReference>
<evidence type="ECO:0000259" key="5">
    <source>
        <dbReference type="Pfam" id="PF22651"/>
    </source>
</evidence>
<feature type="signal peptide" evidence="4">
    <location>
        <begin position="1"/>
        <end position="30"/>
    </location>
</feature>
<evidence type="ECO:0000256" key="3">
    <source>
        <dbReference type="ARBA" id="ARBA00022525"/>
    </source>
</evidence>
<dbReference type="FunFam" id="1.10.238.270:FF:000005">
    <property type="entry name" value="Odorant-binding protein 46a"/>
    <property type="match status" value="1"/>
</dbReference>
<proteinExistence type="inferred from homology"/>
<evidence type="ECO:0000256" key="1">
    <source>
        <dbReference type="ARBA" id="ARBA00004613"/>
    </source>
</evidence>
<feature type="chain" id="PRO_5028220405" evidence="4">
    <location>
        <begin position="31"/>
        <end position="207"/>
    </location>
</feature>
<dbReference type="InterPro" id="IPR054577">
    <property type="entry name" value="OBP47-like_dom"/>
</dbReference>
<dbReference type="CTD" id="36088"/>
<keyword evidence="3" id="KW-0964">Secreted</keyword>
<dbReference type="GO" id="GO:0005576">
    <property type="term" value="C:extracellular region"/>
    <property type="evidence" value="ECO:0007669"/>
    <property type="project" value="UniProtKB-SubCell"/>
</dbReference>
<dbReference type="AlphaFoldDB" id="A0A6P8JR93"/>
<comment type="similarity">
    <text evidence="2">Belongs to the PBP/GOBP family.</text>
</comment>
<protein>
    <submittedName>
        <fullName evidence="7">General odorant-binding protein 68</fullName>
    </submittedName>
</protein>
<comment type="subcellular location">
    <subcellularLocation>
        <location evidence="1">Secreted</location>
    </subcellularLocation>
</comment>
<keyword evidence="4" id="KW-0732">Signal</keyword>
<evidence type="ECO:0000313" key="7">
    <source>
        <dbReference type="RefSeq" id="XP_033155179.1"/>
    </source>
</evidence>
<dbReference type="RefSeq" id="XP_033155179.1">
    <property type="nucleotide sequence ID" value="XM_033299288.1"/>
</dbReference>
<name>A0A6P8JR93_DROMA</name>
<dbReference type="GeneID" id="117137715"/>
<accession>A0A6P8JR93</accession>
<reference evidence="7" key="1">
    <citation type="submission" date="2025-08" db="UniProtKB">
        <authorList>
            <consortium name="RefSeq"/>
        </authorList>
    </citation>
    <scope>IDENTIFICATION</scope>
    <source>
        <strain evidence="7">Mau12</strain>
        <tissue evidence="7">Whole Body</tissue>
    </source>
</reference>
<feature type="domain" description="OBP47-like" evidence="5">
    <location>
        <begin position="61"/>
        <end position="193"/>
    </location>
</feature>
<sequence length="207" mass="24204">MDLPLALRKMCSKLFAFLLLLLTAWVTGRSTPPELDEDCELNSVDTMHDFCCDLHDESPQFSDCQMEWHEKIPYETDEEEQTYMFCTAECSFNSTNFLGRDRRSLNLNEVKEHLESDLVNDADIELLYDTYVKCDRHALSLMPHKGVKQLAKRLSRHGCHPYPGLVLECVANEMILHCPTKRFRQTAQCEETRNHLKQCMQYLKYKS</sequence>
<evidence type="ECO:0000256" key="4">
    <source>
        <dbReference type="SAM" id="SignalP"/>
    </source>
</evidence>
<gene>
    <name evidence="7" type="primary">LOC117137715</name>
</gene>
<dbReference type="PANTHER" id="PTHR21066">
    <property type="entry name" value="ODORANT-BINDING PROTEIN 59A-RELATED"/>
    <property type="match status" value="1"/>
</dbReference>
<dbReference type="Gene3D" id="1.10.238.270">
    <property type="match status" value="1"/>
</dbReference>
<evidence type="ECO:0000256" key="2">
    <source>
        <dbReference type="ARBA" id="ARBA00008098"/>
    </source>
</evidence>
<dbReference type="Proteomes" id="UP000515162">
    <property type="component" value="Chromosome 2R"/>
</dbReference>
<dbReference type="InterPro" id="IPR052295">
    <property type="entry name" value="Odorant-binding_protein"/>
</dbReference>
<organism evidence="6 7">
    <name type="scientific">Drosophila mauritiana</name>
    <name type="common">Fruit fly</name>
    <dbReference type="NCBI Taxonomy" id="7226"/>
    <lineage>
        <taxon>Eukaryota</taxon>
        <taxon>Metazoa</taxon>
        <taxon>Ecdysozoa</taxon>
        <taxon>Arthropoda</taxon>
        <taxon>Hexapoda</taxon>
        <taxon>Insecta</taxon>
        <taxon>Pterygota</taxon>
        <taxon>Neoptera</taxon>
        <taxon>Endopterygota</taxon>
        <taxon>Diptera</taxon>
        <taxon>Brachycera</taxon>
        <taxon>Muscomorpha</taxon>
        <taxon>Ephydroidea</taxon>
        <taxon>Drosophilidae</taxon>
        <taxon>Drosophila</taxon>
        <taxon>Sophophora</taxon>
    </lineage>
</organism>
<keyword evidence="6" id="KW-1185">Reference proteome</keyword>
<dbReference type="Pfam" id="PF22651">
    <property type="entry name" value="OBP47_like"/>
    <property type="match status" value="1"/>
</dbReference>